<evidence type="ECO:0000313" key="2">
    <source>
        <dbReference type="Proteomes" id="UP001059663"/>
    </source>
</evidence>
<reference evidence="1" key="1">
    <citation type="submission" date="2021-11" db="EMBL/GenBank/DDBJ databases">
        <title>Study of the species diversity of bacterial strains isolated from a unique natural object - Shulgan-Tash cave (Bashkiria).</title>
        <authorList>
            <person name="Sazanova A.L."/>
            <person name="Chirak E.R."/>
            <person name="Safronova V.I."/>
        </authorList>
    </citation>
    <scope>NUCLEOTIDE SEQUENCE</scope>
    <source>
        <strain evidence="1">P1</strain>
    </source>
</reference>
<gene>
    <name evidence="1" type="ORF">LP422_00590</name>
</gene>
<organism evidence="1 2">
    <name type="scientific">Janibacter limosus</name>
    <dbReference type="NCBI Taxonomy" id="53458"/>
    <lineage>
        <taxon>Bacteria</taxon>
        <taxon>Bacillati</taxon>
        <taxon>Actinomycetota</taxon>
        <taxon>Actinomycetes</taxon>
        <taxon>Micrococcales</taxon>
        <taxon>Intrasporangiaceae</taxon>
        <taxon>Janibacter</taxon>
    </lineage>
</organism>
<name>A0AC61U4I7_9MICO</name>
<dbReference type="EMBL" id="CP087977">
    <property type="protein sequence ID" value="UUZ44932.1"/>
    <property type="molecule type" value="Genomic_DNA"/>
</dbReference>
<dbReference type="Proteomes" id="UP001059663">
    <property type="component" value="Chromosome"/>
</dbReference>
<evidence type="ECO:0000313" key="1">
    <source>
        <dbReference type="EMBL" id="UUZ44932.1"/>
    </source>
</evidence>
<proteinExistence type="predicted"/>
<accession>A0AC61U4I7</accession>
<sequence length="146" mass="15684">MTTTPISMIHTTIAPGARMHIPWPEDFNGPAYVLSGRGVVGPERRPIRVGQLAVFGSGGALEIAADDRQDSRSASLEVILLGGRPIREPVAAYGPFVMNTREELVTAFEDFRAGRLGVIPKTPKVRPALEVVEAMEHGGHPGHDVL</sequence>
<protein>
    <submittedName>
        <fullName evidence="1">Uncharacterized protein</fullName>
    </submittedName>
</protein>